<evidence type="ECO:0000256" key="1">
    <source>
        <dbReference type="SAM" id="MobiDB-lite"/>
    </source>
</evidence>
<dbReference type="InterPro" id="IPR043502">
    <property type="entry name" value="DNA/RNA_pol_sf"/>
</dbReference>
<dbReference type="InterPro" id="IPR043128">
    <property type="entry name" value="Rev_trsase/Diguanyl_cyclase"/>
</dbReference>
<gene>
    <name evidence="2" type="ORF">AAFF_G00067100</name>
</gene>
<dbReference type="Proteomes" id="UP001221898">
    <property type="component" value="Unassembled WGS sequence"/>
</dbReference>
<keyword evidence="3" id="KW-1185">Reference proteome</keyword>
<dbReference type="AlphaFoldDB" id="A0AAD7T5B9"/>
<evidence type="ECO:0008006" key="4">
    <source>
        <dbReference type="Google" id="ProtNLM"/>
    </source>
</evidence>
<evidence type="ECO:0000313" key="3">
    <source>
        <dbReference type="Proteomes" id="UP001221898"/>
    </source>
</evidence>
<protein>
    <recommendedName>
        <fullName evidence="4">Reverse transcriptase domain-containing protein</fullName>
    </recommendedName>
</protein>
<accession>A0AAD7T5B9</accession>
<proteinExistence type="predicted"/>
<dbReference type="Gene3D" id="3.30.70.270">
    <property type="match status" value="1"/>
</dbReference>
<feature type="region of interest" description="Disordered" evidence="1">
    <location>
        <begin position="63"/>
        <end position="94"/>
    </location>
</feature>
<comment type="caution">
    <text evidence="2">The sequence shown here is derived from an EMBL/GenBank/DDBJ whole genome shotgun (WGS) entry which is preliminary data.</text>
</comment>
<sequence length="94" mass="10451">MPFGLCNTPATPATFQRLMHRCSGVQLNGFLLIYLDDVIMYLPNLYKPTRTPGEGILARLEQSSWSQERAAAKPLPYGTRREAPASDPAHLPSH</sequence>
<dbReference type="EMBL" id="JAINUG010000014">
    <property type="protein sequence ID" value="KAJ8414112.1"/>
    <property type="molecule type" value="Genomic_DNA"/>
</dbReference>
<dbReference type="SUPFAM" id="SSF56672">
    <property type="entry name" value="DNA/RNA polymerases"/>
    <property type="match status" value="1"/>
</dbReference>
<reference evidence="2" key="1">
    <citation type="journal article" date="2023" name="Science">
        <title>Genome structures resolve the early diversification of teleost fishes.</title>
        <authorList>
            <person name="Parey E."/>
            <person name="Louis A."/>
            <person name="Montfort J."/>
            <person name="Bouchez O."/>
            <person name="Roques C."/>
            <person name="Iampietro C."/>
            <person name="Lluch J."/>
            <person name="Castinel A."/>
            <person name="Donnadieu C."/>
            <person name="Desvignes T."/>
            <person name="Floi Bucao C."/>
            <person name="Jouanno E."/>
            <person name="Wen M."/>
            <person name="Mejri S."/>
            <person name="Dirks R."/>
            <person name="Jansen H."/>
            <person name="Henkel C."/>
            <person name="Chen W.J."/>
            <person name="Zahm M."/>
            <person name="Cabau C."/>
            <person name="Klopp C."/>
            <person name="Thompson A.W."/>
            <person name="Robinson-Rechavi M."/>
            <person name="Braasch I."/>
            <person name="Lecointre G."/>
            <person name="Bobe J."/>
            <person name="Postlethwait J.H."/>
            <person name="Berthelot C."/>
            <person name="Roest Crollius H."/>
            <person name="Guiguen Y."/>
        </authorList>
    </citation>
    <scope>NUCLEOTIDE SEQUENCE</scope>
    <source>
        <strain evidence="2">NC1722</strain>
    </source>
</reference>
<organism evidence="2 3">
    <name type="scientific">Aldrovandia affinis</name>
    <dbReference type="NCBI Taxonomy" id="143900"/>
    <lineage>
        <taxon>Eukaryota</taxon>
        <taxon>Metazoa</taxon>
        <taxon>Chordata</taxon>
        <taxon>Craniata</taxon>
        <taxon>Vertebrata</taxon>
        <taxon>Euteleostomi</taxon>
        <taxon>Actinopterygii</taxon>
        <taxon>Neopterygii</taxon>
        <taxon>Teleostei</taxon>
        <taxon>Notacanthiformes</taxon>
        <taxon>Halosauridae</taxon>
        <taxon>Aldrovandia</taxon>
    </lineage>
</organism>
<evidence type="ECO:0000313" key="2">
    <source>
        <dbReference type="EMBL" id="KAJ8414112.1"/>
    </source>
</evidence>
<name>A0AAD7T5B9_9TELE</name>